<name>A0A6A6FXC1_9PEZI</name>
<evidence type="ECO:0000256" key="1">
    <source>
        <dbReference type="SAM" id="MobiDB-lite"/>
    </source>
</evidence>
<dbReference type="AlphaFoldDB" id="A0A6A6FXC1"/>
<proteinExistence type="predicted"/>
<dbReference type="EMBL" id="ML992662">
    <property type="protein sequence ID" value="KAF2218061.1"/>
    <property type="molecule type" value="Genomic_DNA"/>
</dbReference>
<evidence type="ECO:0000313" key="3">
    <source>
        <dbReference type="Proteomes" id="UP000799539"/>
    </source>
</evidence>
<protein>
    <submittedName>
        <fullName evidence="2">Uncharacterized protein</fullName>
    </submittedName>
</protein>
<dbReference type="Gene3D" id="3.40.367.20">
    <property type="match status" value="1"/>
</dbReference>
<dbReference type="OrthoDB" id="3943312at2759"/>
<evidence type="ECO:0000313" key="2">
    <source>
        <dbReference type="EMBL" id="KAF2218061.1"/>
    </source>
</evidence>
<reference evidence="2" key="1">
    <citation type="journal article" date="2020" name="Stud. Mycol.">
        <title>101 Dothideomycetes genomes: a test case for predicting lifestyles and emergence of pathogens.</title>
        <authorList>
            <person name="Haridas S."/>
            <person name="Albert R."/>
            <person name="Binder M."/>
            <person name="Bloem J."/>
            <person name="Labutti K."/>
            <person name="Salamov A."/>
            <person name="Andreopoulos B."/>
            <person name="Baker S."/>
            <person name="Barry K."/>
            <person name="Bills G."/>
            <person name="Bluhm B."/>
            <person name="Cannon C."/>
            <person name="Castanera R."/>
            <person name="Culley D."/>
            <person name="Daum C."/>
            <person name="Ezra D."/>
            <person name="Gonzalez J."/>
            <person name="Henrissat B."/>
            <person name="Kuo A."/>
            <person name="Liang C."/>
            <person name="Lipzen A."/>
            <person name="Lutzoni F."/>
            <person name="Magnuson J."/>
            <person name="Mondo S."/>
            <person name="Nolan M."/>
            <person name="Ohm R."/>
            <person name="Pangilinan J."/>
            <person name="Park H.-J."/>
            <person name="Ramirez L."/>
            <person name="Alfaro M."/>
            <person name="Sun H."/>
            <person name="Tritt A."/>
            <person name="Yoshinaga Y."/>
            <person name="Zwiers L.-H."/>
            <person name="Turgeon B."/>
            <person name="Goodwin S."/>
            <person name="Spatafora J."/>
            <person name="Crous P."/>
            <person name="Grigoriev I."/>
        </authorList>
    </citation>
    <scope>NUCLEOTIDE SEQUENCE</scope>
    <source>
        <strain evidence="2">SCOH1-5</strain>
    </source>
</reference>
<sequence>MAEVPDWPEDRKEDPITITSTEDGSGIGAAIITAMTDARPKKGDVVGIQDEKTRGLSKVDTAEAEVCACMVICKGDETLDLLCHGILPSYAILNGTEGADTGGNATCQP</sequence>
<feature type="region of interest" description="Disordered" evidence="1">
    <location>
        <begin position="1"/>
        <end position="25"/>
    </location>
</feature>
<dbReference type="Proteomes" id="UP000799539">
    <property type="component" value="Unassembled WGS sequence"/>
</dbReference>
<keyword evidence="3" id="KW-1185">Reference proteome</keyword>
<organism evidence="2 3">
    <name type="scientific">Cercospora zeae-maydis SCOH1-5</name>
    <dbReference type="NCBI Taxonomy" id="717836"/>
    <lineage>
        <taxon>Eukaryota</taxon>
        <taxon>Fungi</taxon>
        <taxon>Dikarya</taxon>
        <taxon>Ascomycota</taxon>
        <taxon>Pezizomycotina</taxon>
        <taxon>Dothideomycetes</taxon>
        <taxon>Dothideomycetidae</taxon>
        <taxon>Mycosphaerellales</taxon>
        <taxon>Mycosphaerellaceae</taxon>
        <taxon>Cercospora</taxon>
    </lineage>
</organism>
<accession>A0A6A6FXC1</accession>
<gene>
    <name evidence="2" type="ORF">CERZMDRAFT_92683</name>
</gene>